<dbReference type="PANTHER" id="PTHR43527:SF2">
    <property type="entry name" value="4-DIPHOSPHOCYTIDYL-2-C-METHYL-D-ERYTHRITOL KINASE, CHLOROPLASTIC"/>
    <property type="match status" value="1"/>
</dbReference>
<dbReference type="OrthoDB" id="9809438at2"/>
<dbReference type="RefSeq" id="WP_118864406.1">
    <property type="nucleotide sequence ID" value="NZ_QWLV01000005.1"/>
</dbReference>
<dbReference type="InterPro" id="IPR014721">
    <property type="entry name" value="Ribsml_uS5_D2-typ_fold_subgr"/>
</dbReference>
<dbReference type="PANTHER" id="PTHR43527">
    <property type="entry name" value="4-DIPHOSPHOCYTIDYL-2-C-METHYL-D-ERYTHRITOL KINASE, CHLOROPLASTIC"/>
    <property type="match status" value="1"/>
</dbReference>
<evidence type="ECO:0000256" key="8">
    <source>
        <dbReference type="ARBA" id="ARBA00023229"/>
    </source>
</evidence>
<keyword evidence="4 10" id="KW-0808">Transferase</keyword>
<accession>A0A396RLX2</accession>
<dbReference type="Gene3D" id="3.30.70.890">
    <property type="entry name" value="GHMP kinase, C-terminal domain"/>
    <property type="match status" value="1"/>
</dbReference>
<evidence type="ECO:0000256" key="5">
    <source>
        <dbReference type="ARBA" id="ARBA00022741"/>
    </source>
</evidence>
<evidence type="ECO:0000256" key="1">
    <source>
        <dbReference type="ARBA" id="ARBA00009684"/>
    </source>
</evidence>
<comment type="caution">
    <text evidence="13">The sequence shown here is derived from an EMBL/GenBank/DDBJ whole genome shotgun (WGS) entry which is preliminary data.</text>
</comment>
<keyword evidence="7 10" id="KW-0067">ATP-binding</keyword>
<feature type="active site" evidence="10">
    <location>
        <position position="9"/>
    </location>
</feature>
<feature type="domain" description="GHMP kinase C-terminal" evidence="12">
    <location>
        <begin position="201"/>
        <end position="267"/>
    </location>
</feature>
<gene>
    <name evidence="10" type="primary">ispE</name>
    <name evidence="13" type="ORF">D1610_11900</name>
</gene>
<protein>
    <recommendedName>
        <fullName evidence="3 10">4-diphosphocytidyl-2-C-methyl-D-erythritol kinase</fullName>
        <shortName evidence="10">CMK</shortName>
        <ecNumber evidence="2 10">2.7.1.148</ecNumber>
    </recommendedName>
    <alternativeName>
        <fullName evidence="9 10">4-(cytidine-5'-diphospho)-2-C-methyl-D-erythritol kinase</fullName>
    </alternativeName>
</protein>
<evidence type="ECO:0000259" key="12">
    <source>
        <dbReference type="Pfam" id="PF08544"/>
    </source>
</evidence>
<evidence type="ECO:0000256" key="6">
    <source>
        <dbReference type="ARBA" id="ARBA00022777"/>
    </source>
</evidence>
<dbReference type="GO" id="GO:0019288">
    <property type="term" value="P:isopentenyl diphosphate biosynthetic process, methylerythritol 4-phosphate pathway"/>
    <property type="evidence" value="ECO:0007669"/>
    <property type="project" value="UniProtKB-UniRule"/>
</dbReference>
<comment type="function">
    <text evidence="10">Catalyzes the phosphorylation of the position 2 hydroxy group of 4-diphosphocytidyl-2C-methyl-D-erythritol.</text>
</comment>
<dbReference type="Pfam" id="PF08544">
    <property type="entry name" value="GHMP_kinases_C"/>
    <property type="match status" value="1"/>
</dbReference>
<dbReference type="InterPro" id="IPR004424">
    <property type="entry name" value="IspE"/>
</dbReference>
<dbReference type="HAMAP" id="MF_00061">
    <property type="entry name" value="IspE"/>
    <property type="match status" value="1"/>
</dbReference>
<dbReference type="InterPro" id="IPR036554">
    <property type="entry name" value="GHMP_kinase_C_sf"/>
</dbReference>
<evidence type="ECO:0000256" key="7">
    <source>
        <dbReference type="ARBA" id="ARBA00022840"/>
    </source>
</evidence>
<comment type="pathway">
    <text evidence="10">Isoprenoid biosynthesis; isopentenyl diphosphate biosynthesis via DXP pathway; isopentenyl diphosphate from 1-deoxy-D-xylulose 5-phosphate: step 3/6.</text>
</comment>
<dbReference type="SUPFAM" id="SSF55060">
    <property type="entry name" value="GHMP Kinase, C-terminal domain"/>
    <property type="match status" value="1"/>
</dbReference>
<dbReference type="GO" id="GO:0016114">
    <property type="term" value="P:terpenoid biosynthetic process"/>
    <property type="evidence" value="ECO:0007669"/>
    <property type="project" value="UniProtKB-UniRule"/>
</dbReference>
<feature type="domain" description="GHMP kinase N-terminal" evidence="11">
    <location>
        <begin position="66"/>
        <end position="143"/>
    </location>
</feature>
<keyword evidence="6 10" id="KW-0418">Kinase</keyword>
<dbReference type="Pfam" id="PF00288">
    <property type="entry name" value="GHMP_kinases_N"/>
    <property type="match status" value="1"/>
</dbReference>
<keyword evidence="8 10" id="KW-0414">Isoprene biosynthesis</keyword>
<dbReference type="InterPro" id="IPR006204">
    <property type="entry name" value="GHMP_kinase_N_dom"/>
</dbReference>
<dbReference type="NCBIfam" id="NF011202">
    <property type="entry name" value="PRK14608.1"/>
    <property type="match status" value="1"/>
</dbReference>
<comment type="catalytic activity">
    <reaction evidence="10">
        <text>4-CDP-2-C-methyl-D-erythritol + ATP = 4-CDP-2-C-methyl-D-erythritol 2-phosphate + ADP + H(+)</text>
        <dbReference type="Rhea" id="RHEA:18437"/>
        <dbReference type="ChEBI" id="CHEBI:15378"/>
        <dbReference type="ChEBI" id="CHEBI:30616"/>
        <dbReference type="ChEBI" id="CHEBI:57823"/>
        <dbReference type="ChEBI" id="CHEBI:57919"/>
        <dbReference type="ChEBI" id="CHEBI:456216"/>
        <dbReference type="EC" id="2.7.1.148"/>
    </reaction>
</comment>
<evidence type="ECO:0000256" key="9">
    <source>
        <dbReference type="ARBA" id="ARBA00032554"/>
    </source>
</evidence>
<proteinExistence type="inferred from homology"/>
<evidence type="ECO:0000313" key="14">
    <source>
        <dbReference type="Proteomes" id="UP000266693"/>
    </source>
</evidence>
<dbReference type="InterPro" id="IPR013750">
    <property type="entry name" value="GHMP_kinase_C_dom"/>
</dbReference>
<dbReference type="GO" id="GO:0005524">
    <property type="term" value="F:ATP binding"/>
    <property type="evidence" value="ECO:0007669"/>
    <property type="project" value="UniProtKB-UniRule"/>
</dbReference>
<dbReference type="Proteomes" id="UP000266693">
    <property type="component" value="Unassembled WGS sequence"/>
</dbReference>
<evidence type="ECO:0000256" key="4">
    <source>
        <dbReference type="ARBA" id="ARBA00022679"/>
    </source>
</evidence>
<dbReference type="UniPathway" id="UPA00056">
    <property type="reaction ID" value="UER00094"/>
</dbReference>
<feature type="binding site" evidence="10">
    <location>
        <begin position="94"/>
        <end position="104"/>
    </location>
    <ligand>
        <name>ATP</name>
        <dbReference type="ChEBI" id="CHEBI:30616"/>
    </ligand>
</feature>
<dbReference type="AlphaFoldDB" id="A0A396RLX2"/>
<reference evidence="13 14" key="1">
    <citation type="submission" date="2018-08" db="EMBL/GenBank/DDBJ databases">
        <title>The multiple taxonomic identification of Sphingomonas gilva.</title>
        <authorList>
            <person name="Zhu D."/>
            <person name="Zheng S."/>
        </authorList>
    </citation>
    <scope>NUCLEOTIDE SEQUENCE [LARGE SCALE GENOMIC DNA]</scope>
    <source>
        <strain evidence="13 14">ZDH117</strain>
    </source>
</reference>
<keyword evidence="5 10" id="KW-0547">Nucleotide-binding</keyword>
<evidence type="ECO:0000256" key="10">
    <source>
        <dbReference type="HAMAP-Rule" id="MF_00061"/>
    </source>
</evidence>
<dbReference type="Gene3D" id="3.30.230.10">
    <property type="match status" value="1"/>
</dbReference>
<dbReference type="InterPro" id="IPR020568">
    <property type="entry name" value="Ribosomal_Su5_D2-typ_SF"/>
</dbReference>
<sequence length="277" mass="28431">MFAEFAPAKLNLALHVRGRPADGYHDLETLFAFADIGDRLTAVPADALSLAIGGRFAEELNAEQDNLVLRAARMLGEVLGRDPTFALILDKALPVASGIGGGSADAAATLRLLARAWDVSADHPALIDCAARLGSDVPACLLSRAAIGLGRGEALRPVDLGALAGAPLILANPGVAVATAPVFAAWDGIDRGGLPGGDAAAITAAGRNDLQPSAIALVPEIAELLEAMASTGANVVRMSGSGATCFTIYANEQSRDRALMQLRAAYPTYWIEPAGLS</sequence>
<evidence type="ECO:0000259" key="11">
    <source>
        <dbReference type="Pfam" id="PF00288"/>
    </source>
</evidence>
<organism evidence="13 14">
    <name type="scientific">Sphingomonas gilva</name>
    <dbReference type="NCBI Taxonomy" id="2305907"/>
    <lineage>
        <taxon>Bacteria</taxon>
        <taxon>Pseudomonadati</taxon>
        <taxon>Pseudomonadota</taxon>
        <taxon>Alphaproteobacteria</taxon>
        <taxon>Sphingomonadales</taxon>
        <taxon>Sphingomonadaceae</taxon>
        <taxon>Sphingomonas</taxon>
    </lineage>
</organism>
<evidence type="ECO:0000256" key="3">
    <source>
        <dbReference type="ARBA" id="ARBA00017473"/>
    </source>
</evidence>
<keyword evidence="14" id="KW-1185">Reference proteome</keyword>
<dbReference type="PIRSF" id="PIRSF010376">
    <property type="entry name" value="IspE"/>
    <property type="match status" value="1"/>
</dbReference>
<dbReference type="EC" id="2.7.1.148" evidence="2 10"/>
<name>A0A396RLX2_9SPHN</name>
<evidence type="ECO:0000313" key="13">
    <source>
        <dbReference type="EMBL" id="RHW17239.1"/>
    </source>
</evidence>
<dbReference type="EMBL" id="QWLV01000005">
    <property type="protein sequence ID" value="RHW17239.1"/>
    <property type="molecule type" value="Genomic_DNA"/>
</dbReference>
<dbReference type="GO" id="GO:0050515">
    <property type="term" value="F:4-(cytidine 5'-diphospho)-2-C-methyl-D-erythritol kinase activity"/>
    <property type="evidence" value="ECO:0007669"/>
    <property type="project" value="UniProtKB-UniRule"/>
</dbReference>
<comment type="similarity">
    <text evidence="1 10">Belongs to the GHMP kinase family. IspE subfamily.</text>
</comment>
<dbReference type="NCBIfam" id="TIGR00154">
    <property type="entry name" value="ispE"/>
    <property type="match status" value="1"/>
</dbReference>
<dbReference type="SUPFAM" id="SSF54211">
    <property type="entry name" value="Ribosomal protein S5 domain 2-like"/>
    <property type="match status" value="1"/>
</dbReference>
<evidence type="ECO:0000256" key="2">
    <source>
        <dbReference type="ARBA" id="ARBA00012052"/>
    </source>
</evidence>
<feature type="active site" evidence="10">
    <location>
        <position position="136"/>
    </location>
</feature>